<dbReference type="RefSeq" id="WP_079423257.1">
    <property type="nucleotide sequence ID" value="NZ_MZGV01000014.1"/>
</dbReference>
<gene>
    <name evidence="1" type="ORF">CLORY_16950</name>
</gene>
<comment type="caution">
    <text evidence="1">The sequence shown here is derived from an EMBL/GenBank/DDBJ whole genome shotgun (WGS) entry which is preliminary data.</text>
</comment>
<reference evidence="1 2" key="1">
    <citation type="submission" date="2017-03" db="EMBL/GenBank/DDBJ databases">
        <title>Genome sequence of Clostridium oryzae DSM 28571.</title>
        <authorList>
            <person name="Poehlein A."/>
            <person name="Daniel R."/>
        </authorList>
    </citation>
    <scope>NUCLEOTIDE SEQUENCE [LARGE SCALE GENOMIC DNA]</scope>
    <source>
        <strain evidence="1 2">DSM 28571</strain>
    </source>
</reference>
<accession>A0A1V4IRY0</accession>
<dbReference type="OrthoDB" id="2081874at2"/>
<dbReference type="AlphaFoldDB" id="A0A1V4IRY0"/>
<organism evidence="1 2">
    <name type="scientific">Clostridium oryzae</name>
    <dbReference type="NCBI Taxonomy" id="1450648"/>
    <lineage>
        <taxon>Bacteria</taxon>
        <taxon>Bacillati</taxon>
        <taxon>Bacillota</taxon>
        <taxon>Clostridia</taxon>
        <taxon>Eubacteriales</taxon>
        <taxon>Clostridiaceae</taxon>
        <taxon>Clostridium</taxon>
    </lineage>
</organism>
<name>A0A1V4IRY0_9CLOT</name>
<keyword evidence="2" id="KW-1185">Reference proteome</keyword>
<dbReference type="EMBL" id="MZGV01000014">
    <property type="protein sequence ID" value="OPJ62565.1"/>
    <property type="molecule type" value="Genomic_DNA"/>
</dbReference>
<proteinExistence type="predicted"/>
<evidence type="ECO:0000313" key="2">
    <source>
        <dbReference type="Proteomes" id="UP000190080"/>
    </source>
</evidence>
<dbReference type="Proteomes" id="UP000190080">
    <property type="component" value="Unassembled WGS sequence"/>
</dbReference>
<sequence length="218" mass="25705">MNKEFDKEIEDIRTAFEILEDGFNNLESKIMQEYIPEISKKGQIDEIGNTTDFLKRIEDNRNSVLKVQKNYIELLSMNNYIEEEAYEEENDKDILDVADRTAWSKENGNIRITTTRPDNSSSYPNIIPVAIFTEIVKTISDQFTRYNKEFIKTSTISSLMNDKIIKETNYKKSPNILVYSVIKVLIKEGILENKQDFKRMYVLNKKPEYIDDWLKRIC</sequence>
<protein>
    <submittedName>
        <fullName evidence="1">Uncharacterized protein</fullName>
    </submittedName>
</protein>
<dbReference type="STRING" id="1450648.CLORY_16950"/>
<evidence type="ECO:0000313" key="1">
    <source>
        <dbReference type="EMBL" id="OPJ62565.1"/>
    </source>
</evidence>